<dbReference type="SUPFAM" id="SSF54695">
    <property type="entry name" value="POZ domain"/>
    <property type="match status" value="1"/>
</dbReference>
<evidence type="ECO:0000259" key="4">
    <source>
        <dbReference type="Pfam" id="PF01466"/>
    </source>
</evidence>
<evidence type="ECO:0000313" key="6">
    <source>
        <dbReference type="EMBL" id="GEW59205.1"/>
    </source>
</evidence>
<dbReference type="SUPFAM" id="SSF81382">
    <property type="entry name" value="Skp1 dimerisation domain-like"/>
    <property type="match status" value="1"/>
</dbReference>
<comment type="similarity">
    <text evidence="2">Belongs to the SKP1 family.</text>
</comment>
<dbReference type="EMBL" id="BKCJ010064992">
    <property type="protein sequence ID" value="GEW59205.1"/>
    <property type="molecule type" value="Genomic_DNA"/>
</dbReference>
<dbReference type="Pfam" id="PF03931">
    <property type="entry name" value="Skp1_POZ"/>
    <property type="match status" value="1"/>
</dbReference>
<dbReference type="AlphaFoldDB" id="A0A699GXC3"/>
<dbReference type="UniPathway" id="UPA00143"/>
<evidence type="ECO:0000256" key="2">
    <source>
        <dbReference type="ARBA" id="ARBA00009993"/>
    </source>
</evidence>
<dbReference type="GO" id="GO:0016567">
    <property type="term" value="P:protein ubiquitination"/>
    <property type="evidence" value="ECO:0007669"/>
    <property type="project" value="UniProtKB-UniPathway"/>
</dbReference>
<sequence length="132" mass="15086">MLKIHGWKLMQNIETNVGNVFVFFFFKDARAQGSDGELFQAEEMVALHSETIKHMIEGDCANPTKDKVAEEELKFSYADFVKVDQETLFDLILAASYLNIKSLLDLTCQTVDDMIKGMTLRRSVRRSTSRTI</sequence>
<dbReference type="InterPro" id="IPR016897">
    <property type="entry name" value="SKP1"/>
</dbReference>
<dbReference type="Pfam" id="PF01466">
    <property type="entry name" value="Skp1"/>
    <property type="match status" value="1"/>
</dbReference>
<gene>
    <name evidence="6" type="ORF">Tci_231181</name>
</gene>
<dbReference type="InterPro" id="IPR016072">
    <property type="entry name" value="Skp1_comp_dimer"/>
</dbReference>
<name>A0A699GXC3_TANCI</name>
<evidence type="ECO:0000259" key="5">
    <source>
        <dbReference type="Pfam" id="PF03931"/>
    </source>
</evidence>
<dbReference type="InterPro" id="IPR016073">
    <property type="entry name" value="Skp1_comp_POZ"/>
</dbReference>
<evidence type="ECO:0000256" key="1">
    <source>
        <dbReference type="ARBA" id="ARBA00004906"/>
    </source>
</evidence>
<dbReference type="GO" id="GO:0006511">
    <property type="term" value="P:ubiquitin-dependent protein catabolic process"/>
    <property type="evidence" value="ECO:0007669"/>
    <property type="project" value="InterPro"/>
</dbReference>
<organism evidence="6">
    <name type="scientific">Tanacetum cinerariifolium</name>
    <name type="common">Dalmatian daisy</name>
    <name type="synonym">Chrysanthemum cinerariifolium</name>
    <dbReference type="NCBI Taxonomy" id="118510"/>
    <lineage>
        <taxon>Eukaryota</taxon>
        <taxon>Viridiplantae</taxon>
        <taxon>Streptophyta</taxon>
        <taxon>Embryophyta</taxon>
        <taxon>Tracheophyta</taxon>
        <taxon>Spermatophyta</taxon>
        <taxon>Magnoliopsida</taxon>
        <taxon>eudicotyledons</taxon>
        <taxon>Gunneridae</taxon>
        <taxon>Pentapetalae</taxon>
        <taxon>asterids</taxon>
        <taxon>campanulids</taxon>
        <taxon>Asterales</taxon>
        <taxon>Asteraceae</taxon>
        <taxon>Asteroideae</taxon>
        <taxon>Anthemideae</taxon>
        <taxon>Anthemidinae</taxon>
        <taxon>Tanacetum</taxon>
    </lineage>
</organism>
<dbReference type="GO" id="GO:0009867">
    <property type="term" value="P:jasmonic acid mediated signaling pathway"/>
    <property type="evidence" value="ECO:0007669"/>
    <property type="project" value="UniProtKB-ARBA"/>
</dbReference>
<evidence type="ECO:0000256" key="3">
    <source>
        <dbReference type="ARBA" id="ARBA00022786"/>
    </source>
</evidence>
<reference evidence="6" key="1">
    <citation type="journal article" date="2019" name="Sci. Rep.">
        <title>Draft genome of Tanacetum cinerariifolium, the natural source of mosquito coil.</title>
        <authorList>
            <person name="Yamashiro T."/>
            <person name="Shiraishi A."/>
            <person name="Satake H."/>
            <person name="Nakayama K."/>
        </authorList>
    </citation>
    <scope>NUCLEOTIDE SEQUENCE</scope>
</reference>
<dbReference type="InterPro" id="IPR001232">
    <property type="entry name" value="SKP1-like"/>
</dbReference>
<comment type="caution">
    <text evidence="6">The sequence shown here is derived from an EMBL/GenBank/DDBJ whole genome shotgun (WGS) entry which is preliminary data.</text>
</comment>
<accession>A0A699GXC3</accession>
<comment type="pathway">
    <text evidence="1">Protein modification; protein ubiquitination.</text>
</comment>
<protein>
    <submittedName>
        <fullName evidence="6">SKP1-like protein 1A</fullName>
    </submittedName>
</protein>
<dbReference type="SMART" id="SM00512">
    <property type="entry name" value="Skp1"/>
    <property type="match status" value="1"/>
</dbReference>
<dbReference type="Gene3D" id="3.30.710.10">
    <property type="entry name" value="Potassium Channel Kv1.1, Chain A"/>
    <property type="match status" value="1"/>
</dbReference>
<dbReference type="PANTHER" id="PTHR11165">
    <property type="entry name" value="SKP1"/>
    <property type="match status" value="1"/>
</dbReference>
<dbReference type="InterPro" id="IPR011333">
    <property type="entry name" value="SKP1/BTB/POZ_sf"/>
</dbReference>
<feature type="domain" description="SKP1 component POZ" evidence="5">
    <location>
        <begin position="32"/>
        <end position="62"/>
    </location>
</feature>
<feature type="domain" description="SKP1 component dimerisation" evidence="4">
    <location>
        <begin position="101"/>
        <end position="120"/>
    </location>
</feature>
<dbReference type="InterPro" id="IPR036296">
    <property type="entry name" value="SKP1-like_dim_sf"/>
</dbReference>
<keyword evidence="3" id="KW-0833">Ubl conjugation pathway</keyword>
<proteinExistence type="inferred from homology"/>